<organism evidence="2 3">
    <name type="scientific">Nocardioides soli</name>
    <dbReference type="NCBI Taxonomy" id="1036020"/>
    <lineage>
        <taxon>Bacteria</taxon>
        <taxon>Bacillati</taxon>
        <taxon>Actinomycetota</taxon>
        <taxon>Actinomycetes</taxon>
        <taxon>Propionibacteriales</taxon>
        <taxon>Nocardioidaceae</taxon>
        <taxon>Nocardioides</taxon>
    </lineage>
</organism>
<accession>A0A7W4VTP2</accession>
<sequence>MHARVIVLAGPSGAGKSRLAERTGLPVLRLDDFYKSGGDPTLPLITEGPNAGIVDWDDPESWLLDDAMAALDELCRTGRADVPVYEIARNGRCGWQTLDLDGHDLFVAEGIFAQEIVSHCREAGLLAAAYCVRQHPMVTFWRRLTRDLREHRKPPLVLVRRGLALLRDQRRVVGHAVECGCRPVTPDQAYADLDRLAGQDAAR</sequence>
<dbReference type="RefSeq" id="WP_183591486.1">
    <property type="nucleotide sequence ID" value="NZ_JACHWR010000001.1"/>
</dbReference>
<evidence type="ECO:0000259" key="1">
    <source>
        <dbReference type="Pfam" id="PF00485"/>
    </source>
</evidence>
<comment type="caution">
    <text evidence="2">The sequence shown here is derived from an EMBL/GenBank/DDBJ whole genome shotgun (WGS) entry which is preliminary data.</text>
</comment>
<proteinExistence type="predicted"/>
<dbReference type="EMBL" id="JACHWR010000001">
    <property type="protein sequence ID" value="MBB3041603.1"/>
    <property type="molecule type" value="Genomic_DNA"/>
</dbReference>
<reference evidence="2 3" key="1">
    <citation type="submission" date="2020-08" db="EMBL/GenBank/DDBJ databases">
        <title>Sequencing the genomes of 1000 actinobacteria strains.</title>
        <authorList>
            <person name="Klenk H.-P."/>
        </authorList>
    </citation>
    <scope>NUCLEOTIDE SEQUENCE [LARGE SCALE GENOMIC DNA]</scope>
    <source>
        <strain evidence="2 3">DSM 105498</strain>
    </source>
</reference>
<protein>
    <submittedName>
        <fullName evidence="2">Uridine kinase</fullName>
        <ecNumber evidence="2">2.7.1.48</ecNumber>
    </submittedName>
</protein>
<feature type="domain" description="Phosphoribulokinase/uridine kinase" evidence="1">
    <location>
        <begin position="5"/>
        <end position="150"/>
    </location>
</feature>
<dbReference type="InterPro" id="IPR027417">
    <property type="entry name" value="P-loop_NTPase"/>
</dbReference>
<evidence type="ECO:0000313" key="2">
    <source>
        <dbReference type="EMBL" id="MBB3041603.1"/>
    </source>
</evidence>
<dbReference type="SUPFAM" id="SSF52540">
    <property type="entry name" value="P-loop containing nucleoside triphosphate hydrolases"/>
    <property type="match status" value="1"/>
</dbReference>
<gene>
    <name evidence="2" type="ORF">FHU40_001404</name>
</gene>
<dbReference type="EC" id="2.7.1.48" evidence="2"/>
<dbReference type="Pfam" id="PF00485">
    <property type="entry name" value="PRK"/>
    <property type="match status" value="1"/>
</dbReference>
<name>A0A7W4VTP2_9ACTN</name>
<keyword evidence="2" id="KW-0418">Kinase</keyword>
<dbReference type="Proteomes" id="UP000589626">
    <property type="component" value="Unassembled WGS sequence"/>
</dbReference>
<evidence type="ECO:0000313" key="3">
    <source>
        <dbReference type="Proteomes" id="UP000589626"/>
    </source>
</evidence>
<keyword evidence="3" id="KW-1185">Reference proteome</keyword>
<dbReference type="GO" id="GO:0005524">
    <property type="term" value="F:ATP binding"/>
    <property type="evidence" value="ECO:0007669"/>
    <property type="project" value="InterPro"/>
</dbReference>
<keyword evidence="2" id="KW-0808">Transferase</keyword>
<dbReference type="Gene3D" id="3.40.50.300">
    <property type="entry name" value="P-loop containing nucleotide triphosphate hydrolases"/>
    <property type="match status" value="1"/>
</dbReference>
<dbReference type="GO" id="GO:0004849">
    <property type="term" value="F:uridine kinase activity"/>
    <property type="evidence" value="ECO:0007669"/>
    <property type="project" value="UniProtKB-EC"/>
</dbReference>
<dbReference type="AlphaFoldDB" id="A0A7W4VTP2"/>
<dbReference type="InterPro" id="IPR006083">
    <property type="entry name" value="PRK/URK"/>
</dbReference>